<dbReference type="EMBL" id="CP045489">
    <property type="protein sequence ID" value="QFU84529.1"/>
    <property type="molecule type" value="Genomic_DNA"/>
</dbReference>
<dbReference type="AlphaFoldDB" id="A0A5P9P8R0"/>
<dbReference type="CDD" id="cd00610">
    <property type="entry name" value="OAT_like"/>
    <property type="match status" value="1"/>
</dbReference>
<dbReference type="OrthoDB" id="6534at2157"/>
<dbReference type="GeneID" id="42303068"/>
<keyword evidence="4" id="KW-0032">Aminotransferase</keyword>
<dbReference type="RefSeq" id="WP_152944039.1">
    <property type="nucleotide sequence ID" value="NZ_CP045489.1"/>
</dbReference>
<keyword evidence="4" id="KW-0614">Plasmid</keyword>
<dbReference type="Gene3D" id="3.90.1150.10">
    <property type="entry name" value="Aspartate Aminotransferase, domain 1"/>
    <property type="match status" value="1"/>
</dbReference>
<name>A0A5P9P8R0_9EURY</name>
<dbReference type="PROSITE" id="PS00600">
    <property type="entry name" value="AA_TRANSFER_CLASS_3"/>
    <property type="match status" value="1"/>
</dbReference>
<dbReference type="InterPro" id="IPR015424">
    <property type="entry name" value="PyrdxlP-dep_Trfase"/>
</dbReference>
<geneLocation type="plasmid" evidence="4 5">
    <name>unnamed1</name>
</geneLocation>
<evidence type="ECO:0000256" key="2">
    <source>
        <dbReference type="ARBA" id="ARBA00022898"/>
    </source>
</evidence>
<dbReference type="PANTHER" id="PTHR43094">
    <property type="entry name" value="AMINOTRANSFERASE"/>
    <property type="match status" value="1"/>
</dbReference>
<dbReference type="PANTHER" id="PTHR43094:SF1">
    <property type="entry name" value="AMINOTRANSFERASE CLASS-III"/>
    <property type="match status" value="1"/>
</dbReference>
<reference evidence="4 5" key="1">
    <citation type="journal article" date="2007" name="Int. J. Syst. Evol. Microbiol.">
        <title>Natronorubrum sulfidifaciens sp. nov., an extremely haloalkaliphilic archaeon isolated from Aiding salt lake in Xin-Jiang, China.</title>
        <authorList>
            <person name="Cui H.L."/>
            <person name="Tohty D."/>
            <person name="Liu H.C."/>
            <person name="Liu S.J."/>
            <person name="Oren A."/>
            <person name="Zhou P.J."/>
        </authorList>
    </citation>
    <scope>NUCLEOTIDE SEQUENCE [LARGE SCALE GENOMIC DNA]</scope>
    <source>
        <strain evidence="4 5">7-3</strain>
        <plasmid evidence="4">unnamed1</plasmid>
    </source>
</reference>
<dbReference type="GO" id="GO:0030170">
    <property type="term" value="F:pyridoxal phosphate binding"/>
    <property type="evidence" value="ECO:0007669"/>
    <property type="project" value="InterPro"/>
</dbReference>
<organism evidence="4 5">
    <name type="scientific">Natronorubrum aibiense</name>
    <dbReference type="NCBI Taxonomy" id="348826"/>
    <lineage>
        <taxon>Archaea</taxon>
        <taxon>Methanobacteriati</taxon>
        <taxon>Methanobacteriota</taxon>
        <taxon>Stenosarchaea group</taxon>
        <taxon>Halobacteria</taxon>
        <taxon>Halobacteriales</taxon>
        <taxon>Natrialbaceae</taxon>
        <taxon>Natronorubrum</taxon>
    </lineage>
</organism>
<dbReference type="Proteomes" id="UP000326170">
    <property type="component" value="Plasmid unnamed1"/>
</dbReference>
<dbReference type="InterPro" id="IPR015421">
    <property type="entry name" value="PyrdxlP-dep_Trfase_major"/>
</dbReference>
<evidence type="ECO:0000313" key="5">
    <source>
        <dbReference type="Proteomes" id="UP000326170"/>
    </source>
</evidence>
<comment type="similarity">
    <text evidence="1 3">Belongs to the class-III pyridoxal-phosphate-dependent aminotransferase family.</text>
</comment>
<dbReference type="KEGG" id="nas:GCU68_18590"/>
<protein>
    <submittedName>
        <fullName evidence="4">Aminotransferase class III-fold pyridoxal phosphate-dependent enzyme</fullName>
    </submittedName>
</protein>
<dbReference type="GO" id="GO:0008483">
    <property type="term" value="F:transaminase activity"/>
    <property type="evidence" value="ECO:0007669"/>
    <property type="project" value="UniProtKB-KW"/>
</dbReference>
<gene>
    <name evidence="4" type="ORF">GCU68_18590</name>
</gene>
<sequence length="444" mass="47768">MESNESVLDLDYKSSESRNIPHWHNPENESIPIIEGSGATVTDANGDSFLDFVASLYCVNAGHDNKRIIEAITKQLERIPYVSSGKENDARAELASELAAVAPEPLTDVLFSVSGSEANELAIQFARESQDAPKVLTRWQSYHGSTYGAATLTGDPSTRNTVEAHAATTGSGKFLPPLPEVFDAEGSELAEKAANHLEFVVKNEGPDSIAAIMMEPVAGSSGGYPTPSGYFERVREICDKYNILLIADEVITGFGRCGKMFAMQTESVDPDMITFAKGVTGSYIPLGGVLMREELGDRIRDGGTLTGQTFAGHPVACAAGIAAIQEYQNELIENVQSLAPVLQDELTALKEKHDVITDVRGRGFLWGIVVKDPESSEPFANSWVDADSENPVADVAEEAKKNGLLVGVGRPDYQLLISPPLCIEEADIANAIEALDEAFINVFE</sequence>
<dbReference type="InterPro" id="IPR005814">
    <property type="entry name" value="Aminotrans_3"/>
</dbReference>
<keyword evidence="2 3" id="KW-0663">Pyridoxal phosphate</keyword>
<dbReference type="GO" id="GO:0005829">
    <property type="term" value="C:cytosol"/>
    <property type="evidence" value="ECO:0007669"/>
    <property type="project" value="TreeGrafter"/>
</dbReference>
<dbReference type="Pfam" id="PF00202">
    <property type="entry name" value="Aminotran_3"/>
    <property type="match status" value="1"/>
</dbReference>
<accession>A0A5P9P8R0</accession>
<dbReference type="Gene3D" id="3.40.640.10">
    <property type="entry name" value="Type I PLP-dependent aspartate aminotransferase-like (Major domain)"/>
    <property type="match status" value="1"/>
</dbReference>
<keyword evidence="5" id="KW-1185">Reference proteome</keyword>
<evidence type="ECO:0000256" key="1">
    <source>
        <dbReference type="ARBA" id="ARBA00008954"/>
    </source>
</evidence>
<evidence type="ECO:0000256" key="3">
    <source>
        <dbReference type="RuleBase" id="RU003560"/>
    </source>
</evidence>
<evidence type="ECO:0000313" key="4">
    <source>
        <dbReference type="EMBL" id="QFU84529.1"/>
    </source>
</evidence>
<keyword evidence="4" id="KW-0808">Transferase</keyword>
<dbReference type="InterPro" id="IPR015422">
    <property type="entry name" value="PyrdxlP-dep_Trfase_small"/>
</dbReference>
<proteinExistence type="inferred from homology"/>
<dbReference type="SUPFAM" id="SSF53383">
    <property type="entry name" value="PLP-dependent transferases"/>
    <property type="match status" value="1"/>
</dbReference>
<dbReference type="InterPro" id="IPR049704">
    <property type="entry name" value="Aminotrans_3_PPA_site"/>
</dbReference>